<keyword evidence="5 7" id="KW-1133">Transmembrane helix</keyword>
<evidence type="ECO:0000256" key="3">
    <source>
        <dbReference type="ARBA" id="ARBA00022475"/>
    </source>
</evidence>
<reference evidence="10" key="1">
    <citation type="journal article" date="2019" name="Int. J. Syst. Evol. Microbiol.">
        <title>The Global Catalogue of Microorganisms (GCM) 10K type strain sequencing project: providing services to taxonomists for standard genome sequencing and annotation.</title>
        <authorList>
            <consortium name="The Broad Institute Genomics Platform"/>
            <consortium name="The Broad Institute Genome Sequencing Center for Infectious Disease"/>
            <person name="Wu L."/>
            <person name="Ma J."/>
        </authorList>
    </citation>
    <scope>NUCLEOTIDE SEQUENCE [LARGE SCALE GENOMIC DNA]</scope>
    <source>
        <strain evidence="10">CGMCC 1.18578</strain>
    </source>
</reference>
<organism evidence="9 10">
    <name type="scientific">Cohnella yongneupensis</name>
    <dbReference type="NCBI Taxonomy" id="425006"/>
    <lineage>
        <taxon>Bacteria</taxon>
        <taxon>Bacillati</taxon>
        <taxon>Bacillota</taxon>
        <taxon>Bacilli</taxon>
        <taxon>Bacillales</taxon>
        <taxon>Paenibacillaceae</taxon>
        <taxon>Cohnella</taxon>
    </lineage>
</organism>
<feature type="transmembrane region" description="Helical" evidence="7">
    <location>
        <begin position="14"/>
        <end position="42"/>
    </location>
</feature>
<accession>A0ABW0R398</accession>
<dbReference type="EMBL" id="JBHSNC010000027">
    <property type="protein sequence ID" value="MFC5529704.1"/>
    <property type="molecule type" value="Genomic_DNA"/>
</dbReference>
<comment type="subcellular location">
    <subcellularLocation>
        <location evidence="1 7">Cell membrane</location>
        <topology evidence="1 7">Multi-pass membrane protein</topology>
    </subcellularLocation>
</comment>
<proteinExistence type="inferred from homology"/>
<protein>
    <submittedName>
        <fullName evidence="9">Carbohydrate ABC transporter permease</fullName>
    </submittedName>
</protein>
<evidence type="ECO:0000313" key="9">
    <source>
        <dbReference type="EMBL" id="MFC5529704.1"/>
    </source>
</evidence>
<comment type="similarity">
    <text evidence="7">Belongs to the binding-protein-dependent transport system permease family.</text>
</comment>
<feature type="transmembrane region" description="Helical" evidence="7">
    <location>
        <begin position="82"/>
        <end position="101"/>
    </location>
</feature>
<keyword evidence="3" id="KW-1003">Cell membrane</keyword>
<dbReference type="InterPro" id="IPR000515">
    <property type="entry name" value="MetI-like"/>
</dbReference>
<evidence type="ECO:0000313" key="10">
    <source>
        <dbReference type="Proteomes" id="UP001596108"/>
    </source>
</evidence>
<dbReference type="SUPFAM" id="SSF161098">
    <property type="entry name" value="MetI-like"/>
    <property type="match status" value="1"/>
</dbReference>
<feature type="transmembrane region" description="Helical" evidence="7">
    <location>
        <begin position="206"/>
        <end position="227"/>
    </location>
</feature>
<dbReference type="CDD" id="cd06261">
    <property type="entry name" value="TM_PBP2"/>
    <property type="match status" value="1"/>
</dbReference>
<dbReference type="InterPro" id="IPR035906">
    <property type="entry name" value="MetI-like_sf"/>
</dbReference>
<feature type="transmembrane region" description="Helical" evidence="7">
    <location>
        <begin position="121"/>
        <end position="142"/>
    </location>
</feature>
<evidence type="ECO:0000256" key="4">
    <source>
        <dbReference type="ARBA" id="ARBA00022692"/>
    </source>
</evidence>
<evidence type="ECO:0000256" key="5">
    <source>
        <dbReference type="ARBA" id="ARBA00022989"/>
    </source>
</evidence>
<keyword evidence="10" id="KW-1185">Reference proteome</keyword>
<comment type="caution">
    <text evidence="9">The sequence shown here is derived from an EMBL/GenBank/DDBJ whole genome shotgun (WGS) entry which is preliminary data.</text>
</comment>
<evidence type="ECO:0000256" key="1">
    <source>
        <dbReference type="ARBA" id="ARBA00004651"/>
    </source>
</evidence>
<keyword evidence="4 7" id="KW-0812">Transmembrane</keyword>
<gene>
    <name evidence="9" type="ORF">ACFPQ4_09605</name>
</gene>
<feature type="domain" description="ABC transmembrane type-1" evidence="8">
    <location>
        <begin position="76"/>
        <end position="288"/>
    </location>
</feature>
<evidence type="ECO:0000259" key="8">
    <source>
        <dbReference type="PROSITE" id="PS50928"/>
    </source>
</evidence>
<evidence type="ECO:0000256" key="7">
    <source>
        <dbReference type="RuleBase" id="RU363032"/>
    </source>
</evidence>
<dbReference type="RefSeq" id="WP_378111601.1">
    <property type="nucleotide sequence ID" value="NZ_JBHSNC010000027.1"/>
</dbReference>
<keyword evidence="6 7" id="KW-0472">Membrane</keyword>
<dbReference type="PANTHER" id="PTHR30193:SF37">
    <property type="entry name" value="INNER MEMBRANE ABC TRANSPORTER PERMEASE PROTEIN YCJO"/>
    <property type="match status" value="1"/>
</dbReference>
<feature type="transmembrane region" description="Helical" evidence="7">
    <location>
        <begin position="162"/>
        <end position="185"/>
    </location>
</feature>
<dbReference type="PANTHER" id="PTHR30193">
    <property type="entry name" value="ABC TRANSPORTER PERMEASE PROTEIN"/>
    <property type="match status" value="1"/>
</dbReference>
<feature type="transmembrane region" description="Helical" evidence="7">
    <location>
        <begin position="267"/>
        <end position="287"/>
    </location>
</feature>
<keyword evidence="2 7" id="KW-0813">Transport</keyword>
<name>A0ABW0R398_9BACL</name>
<dbReference type="PROSITE" id="PS50928">
    <property type="entry name" value="ABC_TM1"/>
    <property type="match status" value="1"/>
</dbReference>
<dbReference type="Proteomes" id="UP001596108">
    <property type="component" value="Unassembled WGS sequence"/>
</dbReference>
<dbReference type="Pfam" id="PF00528">
    <property type="entry name" value="BPD_transp_1"/>
    <property type="match status" value="1"/>
</dbReference>
<sequence>MTSTSASTRKRRRAVTLIAFIFPALLFYAVFTLAPAFGGAWYSLTDWNGLNPTYHMVGFSNYTEAFTQDGSFIDSIWFTLKYVIFMVILQNVISLALAVFVESRGRSKVWFRTIFFMPNMISLIIGGFMWMFIFTKVLPVVAAKLGLRFLDQSWIGDPNYSFYAILILSLWGGVGYLMVIYIAAMQNVPQSLKEAAEIDGATPFQVFRNVTLPMIYPAVTIGLFLTLNSSFKVFEAVFALTGGGPGRATQVISMNIYEEAFSFSNRFGYASAKAMILFAVVFAITMVQLTVMKRREMEA</sequence>
<evidence type="ECO:0000256" key="6">
    <source>
        <dbReference type="ARBA" id="ARBA00023136"/>
    </source>
</evidence>
<evidence type="ECO:0000256" key="2">
    <source>
        <dbReference type="ARBA" id="ARBA00022448"/>
    </source>
</evidence>
<dbReference type="Gene3D" id="1.10.3720.10">
    <property type="entry name" value="MetI-like"/>
    <property type="match status" value="1"/>
</dbReference>
<dbReference type="InterPro" id="IPR051393">
    <property type="entry name" value="ABC_transporter_permease"/>
</dbReference>